<dbReference type="AlphaFoldDB" id="A0A368XS33"/>
<protein>
    <submittedName>
        <fullName evidence="2">Ribosomal protein L7Ae-like RNA K-turn-binding protein</fullName>
    </submittedName>
</protein>
<feature type="domain" description="Ribosomal protein eL8/eL30/eS12/Gadd45" evidence="1">
    <location>
        <begin position="10"/>
        <end position="95"/>
    </location>
</feature>
<sequence length="106" mass="11775">MNNKSSYLNLLGLAYRAGACTLGEEFIVKEIQQGRAKLVLLANDTGKQTSKKIRDKCKSYEVPCYVVDNRDILSQAIGKEGRVAISIQDKGFAKKFMTLLDESNRG</sequence>
<dbReference type="InterPro" id="IPR004038">
    <property type="entry name" value="Ribosomal_eL8/eL30/eS12/Gad45"/>
</dbReference>
<evidence type="ECO:0000313" key="2">
    <source>
        <dbReference type="EMBL" id="RCW70675.1"/>
    </source>
</evidence>
<dbReference type="NCBIfam" id="NF005825">
    <property type="entry name" value="PRK07714.1"/>
    <property type="match status" value="1"/>
</dbReference>
<reference evidence="2 3" key="1">
    <citation type="submission" date="2018-07" db="EMBL/GenBank/DDBJ databases">
        <title>Genomic Encyclopedia of Type Strains, Phase IV (KMG-IV): sequencing the most valuable type-strain genomes for metagenomic binning, comparative biology and taxonomic classification.</title>
        <authorList>
            <person name="Goeker M."/>
        </authorList>
    </citation>
    <scope>NUCLEOTIDE SEQUENCE [LARGE SCALE GENOMIC DNA]</scope>
    <source>
        <strain evidence="2 3">DSM 27696</strain>
    </source>
</reference>
<dbReference type="SUPFAM" id="SSF55315">
    <property type="entry name" value="L30e-like"/>
    <property type="match status" value="1"/>
</dbReference>
<proteinExistence type="predicted"/>
<evidence type="ECO:0000259" key="1">
    <source>
        <dbReference type="Pfam" id="PF01248"/>
    </source>
</evidence>
<dbReference type="OrthoDB" id="9794863at2"/>
<dbReference type="InterPro" id="IPR029064">
    <property type="entry name" value="Ribosomal_eL30-like_sf"/>
</dbReference>
<dbReference type="RefSeq" id="WP_114352667.1">
    <property type="nucleotide sequence ID" value="NZ_QPJJ01000006.1"/>
</dbReference>
<dbReference type="Proteomes" id="UP000252585">
    <property type="component" value="Unassembled WGS sequence"/>
</dbReference>
<gene>
    <name evidence="2" type="ORF">DFR57_10672</name>
</gene>
<dbReference type="Gene3D" id="3.30.1330.30">
    <property type="match status" value="1"/>
</dbReference>
<evidence type="ECO:0000313" key="3">
    <source>
        <dbReference type="Proteomes" id="UP000252585"/>
    </source>
</evidence>
<dbReference type="EMBL" id="QPJJ01000006">
    <property type="protein sequence ID" value="RCW70675.1"/>
    <property type="molecule type" value="Genomic_DNA"/>
</dbReference>
<comment type="caution">
    <text evidence="2">The sequence shown here is derived from an EMBL/GenBank/DDBJ whole genome shotgun (WGS) entry which is preliminary data.</text>
</comment>
<name>A0A368XS33_9BACI</name>
<keyword evidence="2" id="KW-0689">Ribosomal protein</keyword>
<keyword evidence="2" id="KW-0687">Ribonucleoprotein</keyword>
<keyword evidence="3" id="KW-1185">Reference proteome</keyword>
<accession>A0A368XS33</accession>
<dbReference type="Pfam" id="PF01248">
    <property type="entry name" value="Ribosomal_L7Ae"/>
    <property type="match status" value="1"/>
</dbReference>
<organism evidence="2 3">
    <name type="scientific">Saliterribacillus persicus</name>
    <dbReference type="NCBI Taxonomy" id="930114"/>
    <lineage>
        <taxon>Bacteria</taxon>
        <taxon>Bacillati</taxon>
        <taxon>Bacillota</taxon>
        <taxon>Bacilli</taxon>
        <taxon>Bacillales</taxon>
        <taxon>Bacillaceae</taxon>
        <taxon>Saliterribacillus</taxon>
    </lineage>
</organism>
<dbReference type="GO" id="GO:0005840">
    <property type="term" value="C:ribosome"/>
    <property type="evidence" value="ECO:0007669"/>
    <property type="project" value="UniProtKB-KW"/>
</dbReference>